<evidence type="ECO:0000256" key="1">
    <source>
        <dbReference type="ARBA" id="ARBA00023242"/>
    </source>
</evidence>
<accession>A0A0P7B8E1</accession>
<feature type="region of interest" description="Disordered" evidence="2">
    <location>
        <begin position="138"/>
        <end position="164"/>
    </location>
</feature>
<dbReference type="GO" id="GO:0005634">
    <property type="term" value="C:nucleus"/>
    <property type="evidence" value="ECO:0007669"/>
    <property type="project" value="TreeGrafter"/>
</dbReference>
<dbReference type="PANTHER" id="PTHR37534">
    <property type="entry name" value="TRANSCRIPTIONAL ACTIVATOR PROTEIN UGA3"/>
    <property type="match status" value="1"/>
</dbReference>
<keyword evidence="4" id="KW-1185">Reference proteome</keyword>
<dbReference type="AlphaFoldDB" id="A0A0P7B8E1"/>
<dbReference type="CDD" id="cd00067">
    <property type="entry name" value="GAL4"/>
    <property type="match status" value="1"/>
</dbReference>
<protein>
    <recommendedName>
        <fullName evidence="5">Zn(2)-C6 fungal-type domain-containing protein</fullName>
    </recommendedName>
</protein>
<proteinExistence type="predicted"/>
<evidence type="ECO:0000313" key="3">
    <source>
        <dbReference type="EMBL" id="KPM36729.1"/>
    </source>
</evidence>
<dbReference type="Proteomes" id="UP000050424">
    <property type="component" value="Unassembled WGS sequence"/>
</dbReference>
<reference evidence="3 4" key="1">
    <citation type="submission" date="2015-09" db="EMBL/GenBank/DDBJ databases">
        <title>Draft genome of a European isolate of the apple canker pathogen Neonectria ditissima.</title>
        <authorList>
            <person name="Gomez-Cortecero A."/>
            <person name="Harrison R.J."/>
            <person name="Armitage A.D."/>
        </authorList>
    </citation>
    <scope>NUCLEOTIDE SEQUENCE [LARGE SCALE GENOMIC DNA]</scope>
    <source>
        <strain evidence="3 4">R09/05</strain>
    </source>
</reference>
<comment type="caution">
    <text evidence="3">The sequence shown here is derived from an EMBL/GenBank/DDBJ whole genome shotgun (WGS) entry which is preliminary data.</text>
</comment>
<evidence type="ECO:0000313" key="4">
    <source>
        <dbReference type="Proteomes" id="UP000050424"/>
    </source>
</evidence>
<name>A0A0P7B8E1_9HYPO</name>
<dbReference type="CDD" id="cd12148">
    <property type="entry name" value="fungal_TF_MHR"/>
    <property type="match status" value="1"/>
</dbReference>
<dbReference type="GO" id="GO:0045944">
    <property type="term" value="P:positive regulation of transcription by RNA polymerase II"/>
    <property type="evidence" value="ECO:0007669"/>
    <property type="project" value="TreeGrafter"/>
</dbReference>
<evidence type="ECO:0000256" key="2">
    <source>
        <dbReference type="SAM" id="MobiDB-lite"/>
    </source>
</evidence>
<gene>
    <name evidence="3" type="ORF">AK830_g9851</name>
</gene>
<organism evidence="3 4">
    <name type="scientific">Neonectria ditissima</name>
    <dbReference type="NCBI Taxonomy" id="78410"/>
    <lineage>
        <taxon>Eukaryota</taxon>
        <taxon>Fungi</taxon>
        <taxon>Dikarya</taxon>
        <taxon>Ascomycota</taxon>
        <taxon>Pezizomycotina</taxon>
        <taxon>Sordariomycetes</taxon>
        <taxon>Hypocreomycetidae</taxon>
        <taxon>Hypocreales</taxon>
        <taxon>Nectriaceae</taxon>
        <taxon>Neonectria</taxon>
    </lineage>
</organism>
<keyword evidence="1" id="KW-0539">Nucleus</keyword>
<evidence type="ECO:0008006" key="5">
    <source>
        <dbReference type="Google" id="ProtNLM"/>
    </source>
</evidence>
<dbReference type="OrthoDB" id="4475584at2759"/>
<dbReference type="GO" id="GO:0000981">
    <property type="term" value="F:DNA-binding transcription factor activity, RNA polymerase II-specific"/>
    <property type="evidence" value="ECO:0007669"/>
    <property type="project" value="InterPro"/>
</dbReference>
<dbReference type="PANTHER" id="PTHR37534:SF4">
    <property type="entry name" value="ZN(II)2CYS6 TRANSCRIPTION FACTOR (EUROFUNG)"/>
    <property type="match status" value="1"/>
</dbReference>
<dbReference type="InterPro" id="IPR001138">
    <property type="entry name" value="Zn2Cys6_DnaBD"/>
</dbReference>
<dbReference type="EMBL" id="LKCW01000193">
    <property type="protein sequence ID" value="KPM36729.1"/>
    <property type="molecule type" value="Genomic_DNA"/>
</dbReference>
<dbReference type="GO" id="GO:0008270">
    <property type="term" value="F:zinc ion binding"/>
    <property type="evidence" value="ECO:0007669"/>
    <property type="project" value="InterPro"/>
</dbReference>
<feature type="compositionally biased region" description="Basic and acidic residues" evidence="2">
    <location>
        <begin position="154"/>
        <end position="164"/>
    </location>
</feature>
<sequence length="625" mass="68631">MEFSWTLDTATMLGICTTWTRSNLLKNDGVANVPKGKGPGLAASVVAHAGGSVSRAYEKLSTAVTKLPISIGQLTSDAGDEKRPTCGLCTSANVECQYKTRLTFLEKNAQTLTRGVVQDTAPKGATYSNVKFVTEEHGSSTKLSERSLSPSRVTENKVHHSRKEAIKSQACLEDTNIVQRHPGMEEIDQSGSQRSEQDAEIFDEAVSASLVSLDPSDSDRVTPLSDLRSSTNSIMKIAAKPPAGNIPLTSNGIALLKHYIYHVAPWTFGLLIPRLAMTSPLVLDVVLKLAAVSSGSNAEDVKKYGIGSSNLFAASLRPETLSAPTVLHHLVAFIFLKTQLFAGSGPEKWEPTFVSGGPVPSFMGFDFGDLSHRRIWVATVTLMSRLEIAYSLIHEMAPAVGSAVLYEMLDSPENTDAEEQGFQASLRDSLRCLVLLIDVMGLCLQPADQDTSSFPVRTGPRMSKVDRWKQLYNDLRAWHVDRCPDLQELAELDENGTLFPTVLFTSRVGAATSILYHVTMFLLLRHRPRSIRLYEEYPQIEAMEAQVSPQWHARRVCGIALSSDSQHTECWDPCTIAAFALAARGMTHHDQQIELLSCLQRVKTSGWRVEGLVRNLRDEWGLYGA</sequence>
<dbReference type="GO" id="GO:0000976">
    <property type="term" value="F:transcription cis-regulatory region binding"/>
    <property type="evidence" value="ECO:0007669"/>
    <property type="project" value="TreeGrafter"/>
</dbReference>